<dbReference type="EMBL" id="VUMS01000004">
    <property type="protein sequence ID" value="MST65682.1"/>
    <property type="molecule type" value="Genomic_DNA"/>
</dbReference>
<keyword evidence="3" id="KW-1185">Reference proteome</keyword>
<dbReference type="AlphaFoldDB" id="A0A7X2P249"/>
<feature type="compositionally biased region" description="Polar residues" evidence="1">
    <location>
        <begin position="188"/>
        <end position="201"/>
    </location>
</feature>
<gene>
    <name evidence="2" type="ORF">FYJ57_02795</name>
</gene>
<protein>
    <submittedName>
        <fullName evidence="2">Uncharacterized protein</fullName>
    </submittedName>
</protein>
<dbReference type="InterPro" id="IPR043756">
    <property type="entry name" value="DUF5702"/>
</dbReference>
<feature type="compositionally biased region" description="Basic and acidic residues" evidence="1">
    <location>
        <begin position="178"/>
        <end position="187"/>
    </location>
</feature>
<dbReference type="Proteomes" id="UP000440513">
    <property type="component" value="Unassembled WGS sequence"/>
</dbReference>
<proteinExistence type="predicted"/>
<sequence length="497" mass="55456">MKKSGSITVFTSLFLAVFLLVFQVLLQSVQIGGGRVQAETGVEEGLYSVFAGYDRELLERYHVFMVDGSYGTGVWKPECMYQTVKKCMEESCRPDGAISGVRGENLWKCSSVSGAITAYTLMSDEHGRGYCAQAVDYMKETLGIQGIQLLMKKYEQQKDIFEQQEKRGSDIDVKQSMDSYEKARKEAGQNQGQDPDNTGQQPAVVQVPADFVNPLDVIRQLQKKSILALVVPAGKELSQKGLPKEKRLSRRKKQTGMGIPFYGAQEDTVLTRGIFQAYMMQHLTDYTSMEHATDPLRYQLEYVIGGKNTDQENLKAVVYRLLAAREAANMMYLLQDPTRQAEIHEMALVICAAIGFPALEGIVSLALQAAWAFGESLLDVRQLLAGGKVPLVKTGSTWMVSIHQLAKITELLKNSRAVEQNGMTYQEYLGILLMTGKSEVQTERTMDIVEAVIRGMSGKENFRLDQGVIYLEVDMGVTFAEKRFSLQRDYGYAMGSD</sequence>
<accession>A0A7X2P249</accession>
<evidence type="ECO:0000313" key="2">
    <source>
        <dbReference type="EMBL" id="MST65682.1"/>
    </source>
</evidence>
<dbReference type="Pfam" id="PF18960">
    <property type="entry name" value="DUF5702"/>
    <property type="match status" value="1"/>
</dbReference>
<name>A0A7X2P249_9FIRM</name>
<comment type="caution">
    <text evidence="2">The sequence shown here is derived from an EMBL/GenBank/DDBJ whole genome shotgun (WGS) entry which is preliminary data.</text>
</comment>
<reference evidence="2 3" key="1">
    <citation type="submission" date="2019-08" db="EMBL/GenBank/DDBJ databases">
        <title>In-depth cultivation of the pig gut microbiome towards novel bacterial diversity and tailored functional studies.</title>
        <authorList>
            <person name="Wylensek D."/>
            <person name="Hitch T.C.A."/>
            <person name="Clavel T."/>
        </authorList>
    </citation>
    <scope>NUCLEOTIDE SEQUENCE [LARGE SCALE GENOMIC DNA]</scope>
    <source>
        <strain evidence="2 3">BSM-380-WT-5A</strain>
    </source>
</reference>
<organism evidence="2 3">
    <name type="scientific">Oliverpabstia intestinalis</name>
    <dbReference type="NCBI Taxonomy" id="2606633"/>
    <lineage>
        <taxon>Bacteria</taxon>
        <taxon>Bacillati</taxon>
        <taxon>Bacillota</taxon>
        <taxon>Clostridia</taxon>
        <taxon>Lachnospirales</taxon>
        <taxon>Lachnospiraceae</taxon>
        <taxon>Oliverpabstia</taxon>
    </lineage>
</organism>
<dbReference type="RefSeq" id="WP_154431450.1">
    <property type="nucleotide sequence ID" value="NZ_VUMS01000004.1"/>
</dbReference>
<feature type="region of interest" description="Disordered" evidence="1">
    <location>
        <begin position="178"/>
        <end position="201"/>
    </location>
</feature>
<evidence type="ECO:0000256" key="1">
    <source>
        <dbReference type="SAM" id="MobiDB-lite"/>
    </source>
</evidence>
<evidence type="ECO:0000313" key="3">
    <source>
        <dbReference type="Proteomes" id="UP000440513"/>
    </source>
</evidence>